<organism evidence="2 3">
    <name type="scientific">Hydnum rufescens UP504</name>
    <dbReference type="NCBI Taxonomy" id="1448309"/>
    <lineage>
        <taxon>Eukaryota</taxon>
        <taxon>Fungi</taxon>
        <taxon>Dikarya</taxon>
        <taxon>Basidiomycota</taxon>
        <taxon>Agaricomycotina</taxon>
        <taxon>Agaricomycetes</taxon>
        <taxon>Cantharellales</taxon>
        <taxon>Hydnaceae</taxon>
        <taxon>Hydnum</taxon>
    </lineage>
</organism>
<feature type="region of interest" description="Disordered" evidence="1">
    <location>
        <begin position="1"/>
        <end position="27"/>
    </location>
</feature>
<evidence type="ECO:0000256" key="1">
    <source>
        <dbReference type="SAM" id="MobiDB-lite"/>
    </source>
</evidence>
<protein>
    <submittedName>
        <fullName evidence="2">Uncharacterized protein</fullName>
    </submittedName>
</protein>
<sequence length="93" mass="9620">MTGDSDPTSSSSSPSSSASAAPLRGPRLTVAQESSLSPLRSQFPLTLSFPSSPLTPLARGPYVHCSGHRAFAANVVWTPRPPLVGAVISFDVV</sequence>
<evidence type="ECO:0000313" key="3">
    <source>
        <dbReference type="Proteomes" id="UP000886523"/>
    </source>
</evidence>
<name>A0A9P6B5X2_9AGAM</name>
<accession>A0A9P6B5X2</accession>
<feature type="non-terminal residue" evidence="2">
    <location>
        <position position="93"/>
    </location>
</feature>
<dbReference type="Proteomes" id="UP000886523">
    <property type="component" value="Unassembled WGS sequence"/>
</dbReference>
<gene>
    <name evidence="2" type="ORF">BS47DRAFT_1338726</name>
</gene>
<feature type="compositionally biased region" description="Low complexity" evidence="1">
    <location>
        <begin position="1"/>
        <end position="22"/>
    </location>
</feature>
<evidence type="ECO:0000313" key="2">
    <source>
        <dbReference type="EMBL" id="KAF9518135.1"/>
    </source>
</evidence>
<reference evidence="2" key="1">
    <citation type="journal article" date="2020" name="Nat. Commun.">
        <title>Large-scale genome sequencing of mycorrhizal fungi provides insights into the early evolution of symbiotic traits.</title>
        <authorList>
            <person name="Miyauchi S."/>
            <person name="Kiss E."/>
            <person name="Kuo A."/>
            <person name="Drula E."/>
            <person name="Kohler A."/>
            <person name="Sanchez-Garcia M."/>
            <person name="Morin E."/>
            <person name="Andreopoulos B."/>
            <person name="Barry K.W."/>
            <person name="Bonito G."/>
            <person name="Buee M."/>
            <person name="Carver A."/>
            <person name="Chen C."/>
            <person name="Cichocki N."/>
            <person name="Clum A."/>
            <person name="Culley D."/>
            <person name="Crous P.W."/>
            <person name="Fauchery L."/>
            <person name="Girlanda M."/>
            <person name="Hayes R.D."/>
            <person name="Keri Z."/>
            <person name="LaButti K."/>
            <person name="Lipzen A."/>
            <person name="Lombard V."/>
            <person name="Magnuson J."/>
            <person name="Maillard F."/>
            <person name="Murat C."/>
            <person name="Nolan M."/>
            <person name="Ohm R.A."/>
            <person name="Pangilinan J."/>
            <person name="Pereira M.F."/>
            <person name="Perotto S."/>
            <person name="Peter M."/>
            <person name="Pfister S."/>
            <person name="Riley R."/>
            <person name="Sitrit Y."/>
            <person name="Stielow J.B."/>
            <person name="Szollosi G."/>
            <person name="Zifcakova L."/>
            <person name="Stursova M."/>
            <person name="Spatafora J.W."/>
            <person name="Tedersoo L."/>
            <person name="Vaario L.M."/>
            <person name="Yamada A."/>
            <person name="Yan M."/>
            <person name="Wang P."/>
            <person name="Xu J."/>
            <person name="Bruns T."/>
            <person name="Baldrian P."/>
            <person name="Vilgalys R."/>
            <person name="Dunand C."/>
            <person name="Henrissat B."/>
            <person name="Grigoriev I.V."/>
            <person name="Hibbett D."/>
            <person name="Nagy L.G."/>
            <person name="Martin F.M."/>
        </authorList>
    </citation>
    <scope>NUCLEOTIDE SEQUENCE</scope>
    <source>
        <strain evidence="2">UP504</strain>
    </source>
</reference>
<comment type="caution">
    <text evidence="2">The sequence shown here is derived from an EMBL/GenBank/DDBJ whole genome shotgun (WGS) entry which is preliminary data.</text>
</comment>
<dbReference type="AlphaFoldDB" id="A0A9P6B5X2"/>
<keyword evidence="3" id="KW-1185">Reference proteome</keyword>
<proteinExistence type="predicted"/>
<dbReference type="EMBL" id="MU128927">
    <property type="protein sequence ID" value="KAF9518135.1"/>
    <property type="molecule type" value="Genomic_DNA"/>
</dbReference>